<protein>
    <submittedName>
        <fullName evidence="1">Leucine Rich repeats (2 copies)</fullName>
    </submittedName>
</protein>
<dbReference type="OrthoDB" id="292187at2"/>
<dbReference type="AlphaFoldDB" id="A0A518DEE5"/>
<keyword evidence="2" id="KW-1185">Reference proteome</keyword>
<dbReference type="GO" id="GO:0031146">
    <property type="term" value="P:SCF-dependent proteasomal ubiquitin-dependent protein catabolic process"/>
    <property type="evidence" value="ECO:0007669"/>
    <property type="project" value="TreeGrafter"/>
</dbReference>
<proteinExistence type="predicted"/>
<dbReference type="InterPro" id="IPR006553">
    <property type="entry name" value="Leu-rich_rpt_Cys-con_subtyp"/>
</dbReference>
<organism evidence="1 2">
    <name type="scientific">Pirellulimonas nuda</name>
    <dbReference type="NCBI Taxonomy" id="2528009"/>
    <lineage>
        <taxon>Bacteria</taxon>
        <taxon>Pseudomonadati</taxon>
        <taxon>Planctomycetota</taxon>
        <taxon>Planctomycetia</taxon>
        <taxon>Pirellulales</taxon>
        <taxon>Lacipirellulaceae</taxon>
        <taxon>Pirellulimonas</taxon>
    </lineage>
</organism>
<dbReference type="EMBL" id="CP036291">
    <property type="protein sequence ID" value="QDU89851.1"/>
    <property type="molecule type" value="Genomic_DNA"/>
</dbReference>
<sequence>MGFLRRWICGRFSVRSLLVVSALFAGLFCLLGGALQRARVQQAAVRELTACGYLLRYDFQVARGDLPRLATHEPVDRQHKQLARSLLLTVTAPPPAAWPMSLLPFDMRHSVVSAQPGRESDLKAASLAKLHGLQRLFLHDKTVSSDDWRTISQLDDLEVLFVSRISMDAPALQCVSGLKGLTYLALRDGELDVKALPSAISDHRQLESLDLSFSTVSGDAFRQVNGLFRLVALSLEGTGLTDEGLAHVAASLPHLERLDLSKTLISDRGCTHLAKLEKLQTLILQDVAIDAGLERLGALQHLRHLDLSYSDASDSGVAHLLGLKSLRWLNVRGPHVTDGMVKQLRERLPACQVIN</sequence>
<gene>
    <name evidence="1" type="ORF">Pla175_32470</name>
</gene>
<dbReference type="Gene3D" id="3.80.10.10">
    <property type="entry name" value="Ribonuclease Inhibitor"/>
    <property type="match status" value="1"/>
</dbReference>
<dbReference type="InterPro" id="IPR001611">
    <property type="entry name" value="Leu-rich_rpt"/>
</dbReference>
<dbReference type="KEGG" id="pnd:Pla175_32470"/>
<evidence type="ECO:0000313" key="1">
    <source>
        <dbReference type="EMBL" id="QDU89851.1"/>
    </source>
</evidence>
<dbReference type="Proteomes" id="UP000317429">
    <property type="component" value="Chromosome"/>
</dbReference>
<evidence type="ECO:0000313" key="2">
    <source>
        <dbReference type="Proteomes" id="UP000317429"/>
    </source>
</evidence>
<dbReference type="SMART" id="SM00367">
    <property type="entry name" value="LRR_CC"/>
    <property type="match status" value="3"/>
</dbReference>
<dbReference type="SMART" id="SM00368">
    <property type="entry name" value="LRR_RI"/>
    <property type="match status" value="3"/>
</dbReference>
<dbReference type="InterPro" id="IPR032675">
    <property type="entry name" value="LRR_dom_sf"/>
</dbReference>
<reference evidence="1 2" key="1">
    <citation type="submission" date="2019-02" db="EMBL/GenBank/DDBJ databases">
        <title>Deep-cultivation of Planctomycetes and their phenomic and genomic characterization uncovers novel biology.</title>
        <authorList>
            <person name="Wiegand S."/>
            <person name="Jogler M."/>
            <person name="Boedeker C."/>
            <person name="Pinto D."/>
            <person name="Vollmers J."/>
            <person name="Rivas-Marin E."/>
            <person name="Kohn T."/>
            <person name="Peeters S.H."/>
            <person name="Heuer A."/>
            <person name="Rast P."/>
            <person name="Oberbeckmann S."/>
            <person name="Bunk B."/>
            <person name="Jeske O."/>
            <person name="Meyerdierks A."/>
            <person name="Storesund J.E."/>
            <person name="Kallscheuer N."/>
            <person name="Luecker S."/>
            <person name="Lage O.M."/>
            <person name="Pohl T."/>
            <person name="Merkel B.J."/>
            <person name="Hornburger P."/>
            <person name="Mueller R.-W."/>
            <person name="Bruemmer F."/>
            <person name="Labrenz M."/>
            <person name="Spormann A.M."/>
            <person name="Op den Camp H."/>
            <person name="Overmann J."/>
            <person name="Amann R."/>
            <person name="Jetten M.S.M."/>
            <person name="Mascher T."/>
            <person name="Medema M.H."/>
            <person name="Devos D.P."/>
            <person name="Kaster A.-K."/>
            <person name="Ovreas L."/>
            <person name="Rohde M."/>
            <person name="Galperin M.Y."/>
            <person name="Jogler C."/>
        </authorList>
    </citation>
    <scope>NUCLEOTIDE SEQUENCE [LARGE SCALE GENOMIC DNA]</scope>
    <source>
        <strain evidence="1 2">Pla175</strain>
    </source>
</reference>
<dbReference type="PANTHER" id="PTHR13318">
    <property type="entry name" value="PARTNER OF PAIRED, ISOFORM B-RELATED"/>
    <property type="match status" value="1"/>
</dbReference>
<dbReference type="PANTHER" id="PTHR13318:SF190">
    <property type="entry name" value="PARTNER OF PAIRED, ISOFORM B"/>
    <property type="match status" value="1"/>
</dbReference>
<dbReference type="SUPFAM" id="SSF52047">
    <property type="entry name" value="RNI-like"/>
    <property type="match status" value="1"/>
</dbReference>
<name>A0A518DEE5_9BACT</name>
<dbReference type="GO" id="GO:0019005">
    <property type="term" value="C:SCF ubiquitin ligase complex"/>
    <property type="evidence" value="ECO:0007669"/>
    <property type="project" value="TreeGrafter"/>
</dbReference>
<dbReference type="Pfam" id="PF13516">
    <property type="entry name" value="LRR_6"/>
    <property type="match status" value="2"/>
</dbReference>
<accession>A0A518DEE5</accession>